<accession>A0A0E9WUB9</accession>
<name>A0A0E9WUB9_ANGAN</name>
<dbReference type="EMBL" id="GBXM01014746">
    <property type="protein sequence ID" value="JAH93831.1"/>
    <property type="molecule type" value="Transcribed_RNA"/>
</dbReference>
<evidence type="ECO:0000313" key="1">
    <source>
        <dbReference type="EMBL" id="JAH93831.1"/>
    </source>
</evidence>
<sequence length="62" mass="7102">MIYLLPFKMKCTTPMNVINILPPVISLAFSLWKCLYSSFTVNNDVLWQCVLHGIPLLSGFLR</sequence>
<dbReference type="AlphaFoldDB" id="A0A0E9WUB9"/>
<protein>
    <submittedName>
        <fullName evidence="1">Uncharacterized protein</fullName>
    </submittedName>
</protein>
<proteinExistence type="predicted"/>
<organism evidence="1">
    <name type="scientific">Anguilla anguilla</name>
    <name type="common">European freshwater eel</name>
    <name type="synonym">Muraena anguilla</name>
    <dbReference type="NCBI Taxonomy" id="7936"/>
    <lineage>
        <taxon>Eukaryota</taxon>
        <taxon>Metazoa</taxon>
        <taxon>Chordata</taxon>
        <taxon>Craniata</taxon>
        <taxon>Vertebrata</taxon>
        <taxon>Euteleostomi</taxon>
        <taxon>Actinopterygii</taxon>
        <taxon>Neopterygii</taxon>
        <taxon>Teleostei</taxon>
        <taxon>Anguilliformes</taxon>
        <taxon>Anguillidae</taxon>
        <taxon>Anguilla</taxon>
    </lineage>
</organism>
<reference evidence="1" key="2">
    <citation type="journal article" date="2015" name="Fish Shellfish Immunol.">
        <title>Early steps in the European eel (Anguilla anguilla)-Vibrio vulnificus interaction in the gills: Role of the RtxA13 toxin.</title>
        <authorList>
            <person name="Callol A."/>
            <person name="Pajuelo D."/>
            <person name="Ebbesson L."/>
            <person name="Teles M."/>
            <person name="MacKenzie S."/>
            <person name="Amaro C."/>
        </authorList>
    </citation>
    <scope>NUCLEOTIDE SEQUENCE</scope>
</reference>
<reference evidence="1" key="1">
    <citation type="submission" date="2014-11" db="EMBL/GenBank/DDBJ databases">
        <authorList>
            <person name="Amaro Gonzalez C."/>
        </authorList>
    </citation>
    <scope>NUCLEOTIDE SEQUENCE</scope>
</reference>